<comment type="caution">
    <text evidence="2">The sequence shown here is derived from an EMBL/GenBank/DDBJ whole genome shotgun (WGS) entry which is preliminary data.</text>
</comment>
<dbReference type="InterPro" id="IPR043128">
    <property type="entry name" value="Rev_trsase/Diguanyl_cyclase"/>
</dbReference>
<proteinExistence type="predicted"/>
<dbReference type="PANTHER" id="PTHR37984">
    <property type="entry name" value="PROTEIN CBG26694"/>
    <property type="match status" value="1"/>
</dbReference>
<dbReference type="PANTHER" id="PTHR37984:SF5">
    <property type="entry name" value="PROTEIN NYNRIN-LIKE"/>
    <property type="match status" value="1"/>
</dbReference>
<name>A0AAW1KCM9_POPJA</name>
<dbReference type="InterPro" id="IPR043502">
    <property type="entry name" value="DNA/RNA_pol_sf"/>
</dbReference>
<evidence type="ECO:0000313" key="3">
    <source>
        <dbReference type="Proteomes" id="UP001458880"/>
    </source>
</evidence>
<protein>
    <recommendedName>
        <fullName evidence="1">RNA-directed DNA polymerase</fullName>
        <ecNumber evidence="1">2.7.7.49</ecNumber>
    </recommendedName>
</protein>
<keyword evidence="3" id="KW-1185">Reference proteome</keyword>
<dbReference type="EC" id="2.7.7.49" evidence="1"/>
<dbReference type="AlphaFoldDB" id="A0AAW1KCM9"/>
<accession>A0AAW1KCM9</accession>
<evidence type="ECO:0000313" key="2">
    <source>
        <dbReference type="EMBL" id="KAK9717374.1"/>
    </source>
</evidence>
<dbReference type="GO" id="GO:0003964">
    <property type="term" value="F:RNA-directed DNA polymerase activity"/>
    <property type="evidence" value="ECO:0007669"/>
    <property type="project" value="UniProtKB-EC"/>
</dbReference>
<dbReference type="EMBL" id="JASPKY010000242">
    <property type="protein sequence ID" value="KAK9717374.1"/>
    <property type="molecule type" value="Genomic_DNA"/>
</dbReference>
<organism evidence="2 3">
    <name type="scientific">Popillia japonica</name>
    <name type="common">Japanese beetle</name>
    <dbReference type="NCBI Taxonomy" id="7064"/>
    <lineage>
        <taxon>Eukaryota</taxon>
        <taxon>Metazoa</taxon>
        <taxon>Ecdysozoa</taxon>
        <taxon>Arthropoda</taxon>
        <taxon>Hexapoda</taxon>
        <taxon>Insecta</taxon>
        <taxon>Pterygota</taxon>
        <taxon>Neoptera</taxon>
        <taxon>Endopterygota</taxon>
        <taxon>Coleoptera</taxon>
        <taxon>Polyphaga</taxon>
        <taxon>Scarabaeiformia</taxon>
        <taxon>Scarabaeidae</taxon>
        <taxon>Rutelinae</taxon>
        <taxon>Popillia</taxon>
    </lineage>
</organism>
<dbReference type="FunFam" id="3.30.70.270:FF:000020">
    <property type="entry name" value="Transposon Tf2-6 polyprotein-like Protein"/>
    <property type="match status" value="1"/>
</dbReference>
<dbReference type="Gene3D" id="3.30.70.270">
    <property type="match status" value="2"/>
</dbReference>
<dbReference type="Proteomes" id="UP001458880">
    <property type="component" value="Unassembled WGS sequence"/>
</dbReference>
<dbReference type="InterPro" id="IPR050951">
    <property type="entry name" value="Retrovirus_Pol_polyprotein"/>
</dbReference>
<reference evidence="2 3" key="1">
    <citation type="journal article" date="2024" name="BMC Genomics">
        <title>De novo assembly and annotation of Popillia japonica's genome with initial clues to its potential as an invasive pest.</title>
        <authorList>
            <person name="Cucini C."/>
            <person name="Boschi S."/>
            <person name="Funari R."/>
            <person name="Cardaioli E."/>
            <person name="Iannotti N."/>
            <person name="Marturano G."/>
            <person name="Paoli F."/>
            <person name="Bruttini M."/>
            <person name="Carapelli A."/>
            <person name="Frati F."/>
            <person name="Nardi F."/>
        </authorList>
    </citation>
    <scope>NUCLEOTIDE SEQUENCE [LARGE SCALE GENOMIC DNA]</scope>
    <source>
        <strain evidence="2">DMR45628</strain>
    </source>
</reference>
<dbReference type="SUPFAM" id="SSF56672">
    <property type="entry name" value="DNA/RNA polymerases"/>
    <property type="match status" value="1"/>
</dbReference>
<sequence>MMDLSIWTVVSATVGQLSGFPWRLLTRISDTVAPVSTSATSAVVLGRTFDEHLSNLHIVFSRLQEAGLQLQRTFDEHLSNLHIVFSRLQEAGLQLQPAKCQFAKQSIKYLGHVVSASGIQTDPEKVAAISQISPPKSVKDVRSFLGAASWYRKFVPNFARITAPLVQLLKKNQRWFWGPEQDAASQAVKDALCQNYRTLSTVA</sequence>
<gene>
    <name evidence="2" type="ORF">QE152_g23777</name>
</gene>
<evidence type="ECO:0000256" key="1">
    <source>
        <dbReference type="ARBA" id="ARBA00012493"/>
    </source>
</evidence>